<dbReference type="InterPro" id="IPR045155">
    <property type="entry name" value="Beta-lactam_cat"/>
</dbReference>
<dbReference type="PANTHER" id="PTHR35333:SF3">
    <property type="entry name" value="BETA-LACTAMASE-TYPE TRANSPEPTIDASE FOLD CONTAINING PROTEIN"/>
    <property type="match status" value="1"/>
</dbReference>
<dbReference type="RefSeq" id="WP_097073891.1">
    <property type="nucleotide sequence ID" value="NZ_OBMQ01000007.1"/>
</dbReference>
<evidence type="ECO:0000259" key="2">
    <source>
        <dbReference type="Pfam" id="PF13354"/>
    </source>
</evidence>
<organism evidence="3 4">
    <name type="scientific">Ureibacillus xyleni</name>
    <dbReference type="NCBI Taxonomy" id="614648"/>
    <lineage>
        <taxon>Bacteria</taxon>
        <taxon>Bacillati</taxon>
        <taxon>Bacillota</taxon>
        <taxon>Bacilli</taxon>
        <taxon>Bacillales</taxon>
        <taxon>Caryophanaceae</taxon>
        <taxon>Ureibacillus</taxon>
    </lineage>
</organism>
<dbReference type="EMBL" id="OBMQ01000007">
    <property type="protein sequence ID" value="SOC13361.1"/>
    <property type="molecule type" value="Genomic_DNA"/>
</dbReference>
<evidence type="ECO:0000313" key="3">
    <source>
        <dbReference type="EMBL" id="SOC13361.1"/>
    </source>
</evidence>
<evidence type="ECO:0000256" key="1">
    <source>
        <dbReference type="SAM" id="SignalP"/>
    </source>
</evidence>
<dbReference type="GO" id="GO:0008800">
    <property type="term" value="F:beta-lactamase activity"/>
    <property type="evidence" value="ECO:0007669"/>
    <property type="project" value="InterPro"/>
</dbReference>
<protein>
    <submittedName>
        <fullName evidence="3">Beta-lactamase class A</fullName>
    </submittedName>
</protein>
<evidence type="ECO:0000313" key="4">
    <source>
        <dbReference type="Proteomes" id="UP000219636"/>
    </source>
</evidence>
<keyword evidence="1" id="KW-0732">Signal</keyword>
<feature type="domain" description="Beta-lactamase class A catalytic" evidence="2">
    <location>
        <begin position="59"/>
        <end position="256"/>
    </location>
</feature>
<gene>
    <name evidence="3" type="ORF">SAMN05880501_107166</name>
</gene>
<dbReference type="InterPro" id="IPR000871">
    <property type="entry name" value="Beta-lactam_class-A"/>
</dbReference>
<dbReference type="PANTHER" id="PTHR35333">
    <property type="entry name" value="BETA-LACTAMASE"/>
    <property type="match status" value="1"/>
</dbReference>
<name>A0A285SXV6_9BACL</name>
<dbReference type="GO" id="GO:0030655">
    <property type="term" value="P:beta-lactam antibiotic catabolic process"/>
    <property type="evidence" value="ECO:0007669"/>
    <property type="project" value="InterPro"/>
</dbReference>
<proteinExistence type="predicted"/>
<dbReference type="Proteomes" id="UP000219636">
    <property type="component" value="Unassembled WGS sequence"/>
</dbReference>
<dbReference type="InterPro" id="IPR012338">
    <property type="entry name" value="Beta-lactam/transpept-like"/>
</dbReference>
<dbReference type="GO" id="GO:0046677">
    <property type="term" value="P:response to antibiotic"/>
    <property type="evidence" value="ECO:0007669"/>
    <property type="project" value="InterPro"/>
</dbReference>
<feature type="signal peptide" evidence="1">
    <location>
        <begin position="1"/>
        <end position="27"/>
    </location>
</feature>
<sequence>MGNFRKYFNLVIIAFFFVSIFQTNTQAAMVDAPYNFKENLSKEINQYIKKFSGSIAIEYYDLTTGETYQNNATKAYVAASTIKLPLAMYIMELADQEKIDLNQKLTYKKHHYVGGSGVLLGHKVGSKYTIKDLLRKSMVFSDNIAYSMLKEKVGEKNYVKYMKKLGATYSSRNALSNTSAHDLILYVQQLYKLGQTTENGNELNKYLQQTIYNETIPAGVKGVKVAHKVGMIPMYQLSHDVGIVYDESPYAIAVMTKGFSYEKSKKIIADISRIVNKHHIRKADYIKVNSLVAVYSDKNAKFQVATIDENEVLKITGDYGDWIRIELGKTRGYIQAKSLKRYTDAQVKMNNQTLKFDQIVRTLNNDTAVLHKPTVDSTPFARLSKGLRISVAKINENYYGILIGNRVGYIKAEDVEVQ</sequence>
<dbReference type="SUPFAM" id="SSF56601">
    <property type="entry name" value="beta-lactamase/transpeptidase-like"/>
    <property type="match status" value="1"/>
</dbReference>
<accession>A0A285SXV6</accession>
<dbReference type="OrthoDB" id="9775096at2"/>
<keyword evidence="4" id="KW-1185">Reference proteome</keyword>
<dbReference type="Pfam" id="PF13354">
    <property type="entry name" value="Beta-lactamase2"/>
    <property type="match status" value="1"/>
</dbReference>
<reference evidence="4" key="1">
    <citation type="submission" date="2017-08" db="EMBL/GenBank/DDBJ databases">
        <authorList>
            <person name="Varghese N."/>
            <person name="Submissions S."/>
        </authorList>
    </citation>
    <scope>NUCLEOTIDE SEQUENCE [LARGE SCALE GENOMIC DNA]</scope>
    <source>
        <strain evidence="4">JC22</strain>
    </source>
</reference>
<dbReference type="Gene3D" id="3.40.710.10">
    <property type="entry name" value="DD-peptidase/beta-lactamase superfamily"/>
    <property type="match status" value="1"/>
</dbReference>
<feature type="chain" id="PRO_5013058035" evidence="1">
    <location>
        <begin position="28"/>
        <end position="418"/>
    </location>
</feature>
<dbReference type="AlphaFoldDB" id="A0A285SXV6"/>
<dbReference type="Gene3D" id="2.30.30.40">
    <property type="entry name" value="SH3 Domains"/>
    <property type="match status" value="1"/>
</dbReference>